<evidence type="ECO:0000256" key="2">
    <source>
        <dbReference type="ARBA" id="ARBA00001947"/>
    </source>
</evidence>
<dbReference type="InterPro" id="IPR014782">
    <property type="entry name" value="Peptidase_M1_dom"/>
</dbReference>
<dbReference type="SUPFAM" id="SSF63737">
    <property type="entry name" value="Leukotriene A4 hydrolase N-terminal domain"/>
    <property type="match status" value="1"/>
</dbReference>
<dbReference type="PANTHER" id="PTHR11533:SF297">
    <property type="entry name" value="AMINOPEPTIDASE N"/>
    <property type="match status" value="1"/>
</dbReference>
<dbReference type="GO" id="GO:0008237">
    <property type="term" value="F:metallopeptidase activity"/>
    <property type="evidence" value="ECO:0007669"/>
    <property type="project" value="UniProtKB-KW"/>
</dbReference>
<organism evidence="16 17">
    <name type="scientific">Amycolatopsis suaedae</name>
    <dbReference type="NCBI Taxonomy" id="2510978"/>
    <lineage>
        <taxon>Bacteria</taxon>
        <taxon>Bacillati</taxon>
        <taxon>Actinomycetota</taxon>
        <taxon>Actinomycetes</taxon>
        <taxon>Pseudonocardiales</taxon>
        <taxon>Pseudonocardiaceae</taxon>
        <taxon>Amycolatopsis</taxon>
    </lineage>
</organism>
<dbReference type="PRINTS" id="PR00756">
    <property type="entry name" value="ALADIPTASE"/>
</dbReference>
<evidence type="ECO:0000256" key="3">
    <source>
        <dbReference type="ARBA" id="ARBA00010136"/>
    </source>
</evidence>
<evidence type="ECO:0000256" key="13">
    <source>
        <dbReference type="SAM" id="SignalP"/>
    </source>
</evidence>
<feature type="domain" description="Peptidase M1 membrane alanine aminopeptidase" evidence="14">
    <location>
        <begin position="316"/>
        <end position="457"/>
    </location>
</feature>
<reference evidence="16 17" key="1">
    <citation type="submission" date="2019-02" db="EMBL/GenBank/DDBJ databases">
        <title>Draft genome sequence of Amycolatopsis sp. 8-3EHSu isolated from roots of Suaeda maritima.</title>
        <authorList>
            <person name="Duangmal K."/>
            <person name="Chantavorakit T."/>
        </authorList>
    </citation>
    <scope>NUCLEOTIDE SEQUENCE [LARGE SCALE GENOMIC DNA]</scope>
    <source>
        <strain evidence="16 17">8-3EHSu</strain>
    </source>
</reference>
<keyword evidence="10" id="KW-0482">Metalloprotease</keyword>
<evidence type="ECO:0000256" key="6">
    <source>
        <dbReference type="ARBA" id="ARBA00022670"/>
    </source>
</evidence>
<feature type="signal peptide" evidence="13">
    <location>
        <begin position="1"/>
        <end position="27"/>
    </location>
</feature>
<evidence type="ECO:0000256" key="7">
    <source>
        <dbReference type="ARBA" id="ARBA00022723"/>
    </source>
</evidence>
<dbReference type="Pfam" id="PF17900">
    <property type="entry name" value="Peptidase_M1_N"/>
    <property type="match status" value="1"/>
</dbReference>
<keyword evidence="17" id="KW-1185">Reference proteome</keyword>
<dbReference type="RefSeq" id="WP_130474989.1">
    <property type="nucleotide sequence ID" value="NZ_SFCC01000004.1"/>
</dbReference>
<gene>
    <name evidence="16" type="ORF">EWH70_09860</name>
</gene>
<dbReference type="CDD" id="cd09603">
    <property type="entry name" value="M1_APN_like"/>
    <property type="match status" value="1"/>
</dbReference>
<dbReference type="InterPro" id="IPR001930">
    <property type="entry name" value="Peptidase_M1"/>
</dbReference>
<sequence length="499" mass="53820">MRRSTRAGTTALAAGMATVLLATSASAAPAPGAPGVGDPYYPGAGNGGYDVSHYWIDLTYDPATDRLSGSTTIDATATQELSSFNLDFGLDVSVVTVGGHPATFVNDAKDPSEVIVTPARPIPDGDRMRVVVTYSGIPSQVKVDGRTAWTRTPSGGLSVNQPRAAEWWFPSNDHPSDKATYNVSVAVPDGTSALSNGKLLGRYPQRPGWTTWSWLSSQPQASYLAFIALGDFEVHEQTSPRGLPFVTAYDRALGAQLPIAKQHIETTPRVTDFLASKFGPYPFSELGGVATSGFGYAIENQTRSVYGTSFWSNPDPAWVVAHEVAHQWFGDSVSVATWREMWLNEGFATYAEWLWSEQRGKGTADELAQAFYQKYPTEDPFWQVVVSDPGNIFAPAVYERGAMALHALRKAVGDKAFFAILGGWHLRKKGTHATIAEFTEHAERVSGKQLDEVFATWIHSKGKPATSPNGPGVATVAAPASFAAMERLHEEFAAHGHGH</sequence>
<protein>
    <recommendedName>
        <fullName evidence="5">Aminopeptidase N</fullName>
        <ecNumber evidence="4">3.4.11.2</ecNumber>
    </recommendedName>
    <alternativeName>
        <fullName evidence="11">Alanine aminopeptidase</fullName>
    </alternativeName>
    <alternativeName>
        <fullName evidence="12">Lysyl aminopeptidase</fullName>
    </alternativeName>
</protein>
<evidence type="ECO:0000256" key="5">
    <source>
        <dbReference type="ARBA" id="ARBA00015611"/>
    </source>
</evidence>
<dbReference type="EMBL" id="SFCC01000004">
    <property type="protein sequence ID" value="RZQ64276.1"/>
    <property type="molecule type" value="Genomic_DNA"/>
</dbReference>
<dbReference type="Gene3D" id="1.10.390.10">
    <property type="entry name" value="Neutral Protease Domain 2"/>
    <property type="match status" value="1"/>
</dbReference>
<dbReference type="InterPro" id="IPR042097">
    <property type="entry name" value="Aminopeptidase_N-like_N_sf"/>
</dbReference>
<evidence type="ECO:0000313" key="17">
    <source>
        <dbReference type="Proteomes" id="UP000292003"/>
    </source>
</evidence>
<dbReference type="GO" id="GO:0008270">
    <property type="term" value="F:zinc ion binding"/>
    <property type="evidence" value="ECO:0007669"/>
    <property type="project" value="InterPro"/>
</dbReference>
<evidence type="ECO:0000313" key="16">
    <source>
        <dbReference type="EMBL" id="RZQ64276.1"/>
    </source>
</evidence>
<comment type="similarity">
    <text evidence="3">Belongs to the peptidase M1 family.</text>
</comment>
<dbReference type="GO" id="GO:0016285">
    <property type="term" value="F:alanyl aminopeptidase activity"/>
    <property type="evidence" value="ECO:0007669"/>
    <property type="project" value="UniProtKB-EC"/>
</dbReference>
<evidence type="ECO:0000259" key="14">
    <source>
        <dbReference type="Pfam" id="PF01433"/>
    </source>
</evidence>
<comment type="cofactor">
    <cofactor evidence="2">
        <name>Zn(2+)</name>
        <dbReference type="ChEBI" id="CHEBI:29105"/>
    </cofactor>
</comment>
<evidence type="ECO:0000256" key="10">
    <source>
        <dbReference type="ARBA" id="ARBA00023049"/>
    </source>
</evidence>
<keyword evidence="8" id="KW-0378">Hydrolase</keyword>
<keyword evidence="6" id="KW-0645">Protease</keyword>
<dbReference type="PANTHER" id="PTHR11533">
    <property type="entry name" value="PROTEASE M1 ZINC METALLOPROTEASE"/>
    <property type="match status" value="1"/>
</dbReference>
<keyword evidence="9" id="KW-0862">Zinc</keyword>
<evidence type="ECO:0000256" key="11">
    <source>
        <dbReference type="ARBA" id="ARBA00029811"/>
    </source>
</evidence>
<name>A0A4Q7JB90_9PSEU</name>
<dbReference type="InterPro" id="IPR045357">
    <property type="entry name" value="Aminopeptidase_N-like_N"/>
</dbReference>
<dbReference type="AlphaFoldDB" id="A0A4Q7JB90"/>
<evidence type="ECO:0000256" key="8">
    <source>
        <dbReference type="ARBA" id="ARBA00022801"/>
    </source>
</evidence>
<keyword evidence="7" id="KW-0479">Metal-binding</keyword>
<comment type="catalytic activity">
    <reaction evidence="1">
        <text>Release of an N-terminal amino acid, Xaa-|-Yaa- from a peptide, amide or arylamide. Xaa is preferably Ala, but may be most amino acids including Pro (slow action). When a terminal hydrophobic residue is followed by a prolyl residue, the two may be released as an intact Xaa-Pro dipeptide.</text>
        <dbReference type="EC" id="3.4.11.2"/>
    </reaction>
</comment>
<dbReference type="InterPro" id="IPR027268">
    <property type="entry name" value="Peptidase_M4/M1_CTD_sf"/>
</dbReference>
<evidence type="ECO:0000256" key="1">
    <source>
        <dbReference type="ARBA" id="ARBA00000098"/>
    </source>
</evidence>
<dbReference type="GO" id="GO:0006508">
    <property type="term" value="P:proteolysis"/>
    <property type="evidence" value="ECO:0007669"/>
    <property type="project" value="UniProtKB-KW"/>
</dbReference>
<dbReference type="OrthoDB" id="100605at2"/>
<dbReference type="Gene3D" id="2.60.40.1730">
    <property type="entry name" value="tricorn interacting facor f3 domain"/>
    <property type="match status" value="1"/>
</dbReference>
<evidence type="ECO:0000256" key="9">
    <source>
        <dbReference type="ARBA" id="ARBA00022833"/>
    </source>
</evidence>
<accession>A0A4Q7JB90</accession>
<evidence type="ECO:0000259" key="15">
    <source>
        <dbReference type="Pfam" id="PF17900"/>
    </source>
</evidence>
<feature type="domain" description="Aminopeptidase N-like N-terminal" evidence="15">
    <location>
        <begin position="52"/>
        <end position="224"/>
    </location>
</feature>
<dbReference type="Proteomes" id="UP000292003">
    <property type="component" value="Unassembled WGS sequence"/>
</dbReference>
<dbReference type="EC" id="3.4.11.2" evidence="4"/>
<dbReference type="InterPro" id="IPR050344">
    <property type="entry name" value="Peptidase_M1_aminopeptidases"/>
</dbReference>
<keyword evidence="13" id="KW-0732">Signal</keyword>
<dbReference type="Pfam" id="PF01433">
    <property type="entry name" value="Peptidase_M1"/>
    <property type="match status" value="1"/>
</dbReference>
<evidence type="ECO:0000256" key="12">
    <source>
        <dbReference type="ARBA" id="ARBA00031533"/>
    </source>
</evidence>
<feature type="chain" id="PRO_5020715033" description="Aminopeptidase N" evidence="13">
    <location>
        <begin position="28"/>
        <end position="499"/>
    </location>
</feature>
<dbReference type="SUPFAM" id="SSF55486">
    <property type="entry name" value="Metalloproteases ('zincins'), catalytic domain"/>
    <property type="match status" value="1"/>
</dbReference>
<comment type="caution">
    <text evidence="16">The sequence shown here is derived from an EMBL/GenBank/DDBJ whole genome shotgun (WGS) entry which is preliminary data.</text>
</comment>
<evidence type="ECO:0000256" key="4">
    <source>
        <dbReference type="ARBA" id="ARBA00012564"/>
    </source>
</evidence>
<proteinExistence type="inferred from homology"/>